<dbReference type="Proteomes" id="UP000319578">
    <property type="component" value="Unassembled WGS sequence"/>
</dbReference>
<evidence type="ECO:0000256" key="2">
    <source>
        <dbReference type="ARBA" id="ARBA00023136"/>
    </source>
</evidence>
<dbReference type="Gene3D" id="3.40.710.10">
    <property type="entry name" value="DD-peptidase/beta-lactamase superfamily"/>
    <property type="match status" value="1"/>
</dbReference>
<dbReference type="SUPFAM" id="SSF56601">
    <property type="entry name" value="beta-lactamase/transpeptidase-like"/>
    <property type="match status" value="1"/>
</dbReference>
<reference evidence="4 5" key="1">
    <citation type="submission" date="2019-06" db="EMBL/GenBank/DDBJ databases">
        <title>Whole genome shotgun sequence of Brevibacillus reuszeri NBRC 15719.</title>
        <authorList>
            <person name="Hosoyama A."/>
            <person name="Uohara A."/>
            <person name="Ohji S."/>
            <person name="Ichikawa N."/>
        </authorList>
    </citation>
    <scope>NUCLEOTIDE SEQUENCE [LARGE SCALE GENOMIC DNA]</scope>
    <source>
        <strain evidence="4 5">NBRC 15719</strain>
    </source>
</reference>
<evidence type="ECO:0000256" key="1">
    <source>
        <dbReference type="ARBA" id="ARBA00004370"/>
    </source>
</evidence>
<dbReference type="RefSeq" id="WP_236699861.1">
    <property type="nucleotide sequence ID" value="NZ_BJON01000006.1"/>
</dbReference>
<dbReference type="InterPro" id="IPR012338">
    <property type="entry name" value="Beta-lactam/transpept-like"/>
</dbReference>
<feature type="domain" description="Beta-lactamase-related" evidence="3">
    <location>
        <begin position="12"/>
        <end position="316"/>
    </location>
</feature>
<comment type="caution">
    <text evidence="4">The sequence shown here is derived from an EMBL/GenBank/DDBJ whole genome shotgun (WGS) entry which is preliminary data.</text>
</comment>
<evidence type="ECO:0000313" key="5">
    <source>
        <dbReference type="Proteomes" id="UP000319578"/>
    </source>
</evidence>
<evidence type="ECO:0000259" key="3">
    <source>
        <dbReference type="Pfam" id="PF00144"/>
    </source>
</evidence>
<dbReference type="PANTHER" id="PTHR46825">
    <property type="entry name" value="D-ALANYL-D-ALANINE-CARBOXYPEPTIDASE/ENDOPEPTIDASE AMPH"/>
    <property type="match status" value="1"/>
</dbReference>
<sequence length="443" mass="50191">MLLEDRITDWIEAYDRNGYLNGSLLIAANNEIIVNRGFGLANWEHHVPNTLTTKFRIGSLTKAFTAVAILQLHEKQKLKLLDSIDKYLPAFPNGERITLYHCLTNTSGLPNYTSFPDFWSHTMRLPSSLHQLISSLKEHPLHFEPGSRFDYSNSGYAILTAIIEAVSGMSYADYIQENICHPLGMNHTGCDDGQKIIPNLASGYSFWEEPIHSAYADMSFPLGAYGLYSTTEDLFIWDKALRSPQLLPRELLEQLFTPYLGSYACGWLVSTITGKKCTHHFGDISGYCSDFLRFVDDQATVIFLSNMNVTPVSHLSREIANIIFQENVSLPLPARPIDFSEQAALTGSYFIEKEPRTILDISVKSNALYLTTPKMYGVLYKFKLVPIHHDSLRTILVTEMINEQLVFSYSKAGELAGLVYTDCYGKEHQLHKTDQLPRHEKDR</sequence>
<keyword evidence="2" id="KW-0472">Membrane</keyword>
<evidence type="ECO:0000313" key="4">
    <source>
        <dbReference type="EMBL" id="GED67749.1"/>
    </source>
</evidence>
<name>A0ABQ0TK36_9BACL</name>
<comment type="subcellular location">
    <subcellularLocation>
        <location evidence="1">Membrane</location>
    </subcellularLocation>
</comment>
<proteinExistence type="predicted"/>
<organism evidence="4 5">
    <name type="scientific">Brevibacillus reuszeri</name>
    <dbReference type="NCBI Taxonomy" id="54915"/>
    <lineage>
        <taxon>Bacteria</taxon>
        <taxon>Bacillati</taxon>
        <taxon>Bacillota</taxon>
        <taxon>Bacilli</taxon>
        <taxon>Bacillales</taxon>
        <taxon>Paenibacillaceae</taxon>
        <taxon>Brevibacillus</taxon>
    </lineage>
</organism>
<keyword evidence="5" id="KW-1185">Reference proteome</keyword>
<dbReference type="EMBL" id="BJON01000006">
    <property type="protein sequence ID" value="GED67749.1"/>
    <property type="molecule type" value="Genomic_DNA"/>
</dbReference>
<protein>
    <recommendedName>
        <fullName evidence="3">Beta-lactamase-related domain-containing protein</fullName>
    </recommendedName>
</protein>
<dbReference type="PANTHER" id="PTHR46825:SF11">
    <property type="entry name" value="PENICILLIN-BINDING PROTEIN 4"/>
    <property type="match status" value="1"/>
</dbReference>
<dbReference type="Pfam" id="PF00144">
    <property type="entry name" value="Beta-lactamase"/>
    <property type="match status" value="1"/>
</dbReference>
<dbReference type="InterPro" id="IPR050491">
    <property type="entry name" value="AmpC-like"/>
</dbReference>
<gene>
    <name evidence="4" type="ORF">BRE01_14510</name>
</gene>
<dbReference type="InterPro" id="IPR001466">
    <property type="entry name" value="Beta-lactam-related"/>
</dbReference>
<accession>A0ABQ0TK36</accession>